<feature type="transmembrane region" description="Helical" evidence="1">
    <location>
        <begin position="168"/>
        <end position="190"/>
    </location>
</feature>
<feature type="transmembrane region" description="Helical" evidence="1">
    <location>
        <begin position="196"/>
        <end position="214"/>
    </location>
</feature>
<dbReference type="PANTHER" id="PTHR37314">
    <property type="entry name" value="SLR0142 PROTEIN"/>
    <property type="match status" value="1"/>
</dbReference>
<feature type="transmembrane region" description="Helical" evidence="1">
    <location>
        <begin position="57"/>
        <end position="78"/>
    </location>
</feature>
<dbReference type="AlphaFoldDB" id="A0A562LY05"/>
<proteinExistence type="predicted"/>
<evidence type="ECO:0000313" key="2">
    <source>
        <dbReference type="EMBL" id="TWI12529.1"/>
    </source>
</evidence>
<dbReference type="InterPro" id="IPR010699">
    <property type="entry name" value="DUF1275"/>
</dbReference>
<sequence>MGIELPRWVWLGAGLLAGVAGMVNVVGYLGFEHQAVTHLTGTTTLLGSAIARGDMRAASHLGGVALAFMLGAALSGMIIQDSTLRLGRRYGVTLALESALLLAAIPLFKHEQIAGALLAAMACGVQNAMATTYSGAVIRTSHLSGMFTDLGIGLGHALRGMPLQRRRLLLCVLIISSFFAGAVAGALLFGRMGYDALLVPAVLTGATGVGYVAYRYLWALREREYDAGD</sequence>
<dbReference type="Pfam" id="PF06912">
    <property type="entry name" value="DUF1275"/>
    <property type="match status" value="1"/>
</dbReference>
<evidence type="ECO:0000313" key="3">
    <source>
        <dbReference type="Proteomes" id="UP000316471"/>
    </source>
</evidence>
<accession>A0A562LY05</accession>
<gene>
    <name evidence="2" type="ORF">IP93_00870</name>
</gene>
<keyword evidence="1" id="KW-1133">Transmembrane helix</keyword>
<dbReference type="RefSeq" id="WP_144812505.1">
    <property type="nucleotide sequence ID" value="NZ_VLKP01000003.1"/>
</dbReference>
<feature type="transmembrane region" description="Helical" evidence="1">
    <location>
        <begin position="9"/>
        <end position="31"/>
    </location>
</feature>
<keyword evidence="3" id="KW-1185">Reference proteome</keyword>
<dbReference type="Proteomes" id="UP000316471">
    <property type="component" value="Unassembled WGS sequence"/>
</dbReference>
<dbReference type="PANTHER" id="PTHR37314:SF4">
    <property type="entry name" value="UPF0700 TRANSMEMBRANE PROTEIN YOAK"/>
    <property type="match status" value="1"/>
</dbReference>
<evidence type="ECO:0000256" key="1">
    <source>
        <dbReference type="SAM" id="Phobius"/>
    </source>
</evidence>
<keyword evidence="1" id="KW-0812">Transmembrane</keyword>
<protein>
    <submittedName>
        <fullName evidence="2">Uncharacterized membrane protein YoaK (UPF0700 family)</fullName>
    </submittedName>
</protein>
<keyword evidence="1" id="KW-0472">Membrane</keyword>
<dbReference type="OrthoDB" id="270162at2"/>
<reference evidence="2 3" key="1">
    <citation type="journal article" date="2015" name="Stand. Genomic Sci.">
        <title>Genomic Encyclopedia of Bacterial and Archaeal Type Strains, Phase III: the genomes of soil and plant-associated and newly described type strains.</title>
        <authorList>
            <person name="Whitman W.B."/>
            <person name="Woyke T."/>
            <person name="Klenk H.P."/>
            <person name="Zhou Y."/>
            <person name="Lilburn T.G."/>
            <person name="Beck B.J."/>
            <person name="De Vos P."/>
            <person name="Vandamme P."/>
            <person name="Eisen J.A."/>
            <person name="Garrity G."/>
            <person name="Hugenholtz P."/>
            <person name="Kyrpides N.C."/>
        </authorList>
    </citation>
    <scope>NUCLEOTIDE SEQUENCE [LARGE SCALE GENOMIC DNA]</scope>
    <source>
        <strain evidence="2 3">CGMCC 1.10136</strain>
    </source>
</reference>
<organism evidence="2 3">
    <name type="scientific">Aerolutibacter ruishenii</name>
    <dbReference type="NCBI Taxonomy" id="686800"/>
    <lineage>
        <taxon>Bacteria</taxon>
        <taxon>Pseudomonadati</taxon>
        <taxon>Pseudomonadota</taxon>
        <taxon>Gammaproteobacteria</taxon>
        <taxon>Lysobacterales</taxon>
        <taxon>Lysobacteraceae</taxon>
        <taxon>Aerolutibacter</taxon>
    </lineage>
</organism>
<comment type="caution">
    <text evidence="2">The sequence shown here is derived from an EMBL/GenBank/DDBJ whole genome shotgun (WGS) entry which is preliminary data.</text>
</comment>
<dbReference type="EMBL" id="VLKP01000003">
    <property type="protein sequence ID" value="TWI12529.1"/>
    <property type="molecule type" value="Genomic_DNA"/>
</dbReference>
<name>A0A562LY05_9GAMM</name>